<gene>
    <name evidence="2" type="ORF">F6B43_12500</name>
</gene>
<dbReference type="GO" id="GO:0016705">
    <property type="term" value="F:oxidoreductase activity, acting on paired donors, with incorporation or reduction of molecular oxygen"/>
    <property type="evidence" value="ECO:0007669"/>
    <property type="project" value="InterPro"/>
</dbReference>
<proteinExistence type="predicted"/>
<organism evidence="2 3">
    <name type="scientific">Microbacterium rhizomatis</name>
    <dbReference type="NCBI Taxonomy" id="1631477"/>
    <lineage>
        <taxon>Bacteria</taxon>
        <taxon>Bacillati</taxon>
        <taxon>Actinomycetota</taxon>
        <taxon>Actinomycetes</taxon>
        <taxon>Micrococcales</taxon>
        <taxon>Microbacteriaceae</taxon>
        <taxon>Microbacterium</taxon>
    </lineage>
</organism>
<evidence type="ECO:0000313" key="3">
    <source>
        <dbReference type="Proteomes" id="UP000325827"/>
    </source>
</evidence>
<dbReference type="Gene3D" id="3.20.20.30">
    <property type="entry name" value="Luciferase-like domain"/>
    <property type="match status" value="1"/>
</dbReference>
<dbReference type="Pfam" id="PF00296">
    <property type="entry name" value="Bac_luciferase"/>
    <property type="match status" value="1"/>
</dbReference>
<dbReference type="AlphaFoldDB" id="A0A5J5J0V0"/>
<accession>A0A5J5J0V0</accession>
<sequence>MKIDMGLIGASSVECGPIAADAERRGFDAVWASESVTDAFLQSQAALLSTSRLTVGTAIAVAFARNPMSTAYAAWDLAGMSQGRFVLGLGSQIQAHIERRFSMPWSAPAARMRDYLLALDAIFTSWREGTRLDYQGAVYQHTLMTPTFTPKHHDHRIPVMIAAVGERMTALGAELCDGLLLHGMTTSAYLDDVTLPAVERGLAASGRSRDAVELYVPLFLVMGDTEEQVAEVTRKTREQIAFYASTPAYSRVLDTVGYGDLQPELQALSRQGRWADMAHLIDDDLLDAIAVTGSPDDMPELCKARFGGRVDRISSYYGWPVDDPDRLAGILSRFHDDPTTDTEGA</sequence>
<evidence type="ECO:0000259" key="1">
    <source>
        <dbReference type="Pfam" id="PF00296"/>
    </source>
</evidence>
<dbReference type="InterPro" id="IPR019919">
    <property type="entry name" value="Lucif-like_OxRdtase_MSMEG_2256"/>
</dbReference>
<protein>
    <submittedName>
        <fullName evidence="2">TIGR03617 family F420-dependent LLM class oxidoreductase</fullName>
        <ecNumber evidence="2">1.-.-.-</ecNumber>
    </submittedName>
</protein>
<dbReference type="InterPro" id="IPR011251">
    <property type="entry name" value="Luciferase-like_dom"/>
</dbReference>
<dbReference type="EMBL" id="VYSA01000002">
    <property type="protein sequence ID" value="KAA9108212.1"/>
    <property type="molecule type" value="Genomic_DNA"/>
</dbReference>
<keyword evidence="2" id="KW-0560">Oxidoreductase</keyword>
<keyword evidence="3" id="KW-1185">Reference proteome</keyword>
<dbReference type="Proteomes" id="UP000325827">
    <property type="component" value="Unassembled WGS sequence"/>
</dbReference>
<dbReference type="EC" id="1.-.-.-" evidence="2"/>
<reference evidence="3" key="1">
    <citation type="submission" date="2019-09" db="EMBL/GenBank/DDBJ databases">
        <title>Mumia zhuanghuii sp. nov. isolated from the intestinal contents of plateau pika (Ochotona curzoniae) in the Qinghai-Tibet plateau of China.</title>
        <authorList>
            <person name="Tian Z."/>
        </authorList>
    </citation>
    <scope>NUCLEOTIDE SEQUENCE [LARGE SCALE GENOMIC DNA]</scope>
    <source>
        <strain evidence="3">JCM 30598</strain>
    </source>
</reference>
<dbReference type="PANTHER" id="PTHR43244:SF2">
    <property type="entry name" value="CONSERVED HYPOTHETICAL ALANINE AND PROLINE-RICH PROTEIN"/>
    <property type="match status" value="1"/>
</dbReference>
<dbReference type="OrthoDB" id="3284378at2"/>
<name>A0A5J5J0V0_9MICO</name>
<dbReference type="SUPFAM" id="SSF51679">
    <property type="entry name" value="Bacterial luciferase-like"/>
    <property type="match status" value="1"/>
</dbReference>
<dbReference type="PANTHER" id="PTHR43244">
    <property type="match status" value="1"/>
</dbReference>
<comment type="caution">
    <text evidence="2">The sequence shown here is derived from an EMBL/GenBank/DDBJ whole genome shotgun (WGS) entry which is preliminary data.</text>
</comment>
<feature type="domain" description="Luciferase-like" evidence="1">
    <location>
        <begin position="18"/>
        <end position="300"/>
    </location>
</feature>
<dbReference type="NCBIfam" id="TIGR03617">
    <property type="entry name" value="F420_MSMEG_2256"/>
    <property type="match status" value="1"/>
</dbReference>
<dbReference type="InterPro" id="IPR036661">
    <property type="entry name" value="Luciferase-like_sf"/>
</dbReference>
<dbReference type="RefSeq" id="WP_150449244.1">
    <property type="nucleotide sequence ID" value="NZ_VYSA01000002.1"/>
</dbReference>
<dbReference type="InterPro" id="IPR050564">
    <property type="entry name" value="F420-G6PD/mer"/>
</dbReference>
<evidence type="ECO:0000313" key="2">
    <source>
        <dbReference type="EMBL" id="KAA9108212.1"/>
    </source>
</evidence>
<dbReference type="CDD" id="cd01097">
    <property type="entry name" value="Tetrahydromethanopterin_reductase"/>
    <property type="match status" value="1"/>
</dbReference>